<gene>
    <name evidence="2" type="ORF">H4W34_007428</name>
</gene>
<proteinExistence type="predicted"/>
<dbReference type="SUPFAM" id="SSF56112">
    <property type="entry name" value="Protein kinase-like (PK-like)"/>
    <property type="match status" value="1"/>
</dbReference>
<evidence type="ECO:0008006" key="4">
    <source>
        <dbReference type="Google" id="ProtNLM"/>
    </source>
</evidence>
<dbReference type="EMBL" id="JADBDZ010000001">
    <property type="protein sequence ID" value="MBE1537595.1"/>
    <property type="molecule type" value="Genomic_DNA"/>
</dbReference>
<keyword evidence="3" id="KW-1185">Reference proteome</keyword>
<organism evidence="2 3">
    <name type="scientific">Actinomadura algeriensis</name>
    <dbReference type="NCBI Taxonomy" id="1679523"/>
    <lineage>
        <taxon>Bacteria</taxon>
        <taxon>Bacillati</taxon>
        <taxon>Actinomycetota</taxon>
        <taxon>Actinomycetes</taxon>
        <taxon>Streptosporangiales</taxon>
        <taxon>Thermomonosporaceae</taxon>
        <taxon>Actinomadura</taxon>
    </lineage>
</organism>
<comment type="caution">
    <text evidence="2">The sequence shown here is derived from an EMBL/GenBank/DDBJ whole genome shotgun (WGS) entry which is preliminary data.</text>
</comment>
<protein>
    <recommendedName>
        <fullName evidence="4">Protein kinase domain-containing protein</fullName>
    </recommendedName>
</protein>
<feature type="region of interest" description="Disordered" evidence="1">
    <location>
        <begin position="282"/>
        <end position="316"/>
    </location>
</feature>
<evidence type="ECO:0000313" key="2">
    <source>
        <dbReference type="EMBL" id="MBE1537595.1"/>
    </source>
</evidence>
<dbReference type="InterPro" id="IPR011009">
    <property type="entry name" value="Kinase-like_dom_sf"/>
</dbReference>
<dbReference type="Proteomes" id="UP000627838">
    <property type="component" value="Unassembled WGS sequence"/>
</dbReference>
<feature type="region of interest" description="Disordered" evidence="1">
    <location>
        <begin position="186"/>
        <end position="208"/>
    </location>
</feature>
<dbReference type="RefSeq" id="WP_192763444.1">
    <property type="nucleotide sequence ID" value="NZ_JADBDZ010000001.1"/>
</dbReference>
<sequence length="316" mass="34354">MLLDGTDLEIGDLTPGRELGVGGQGKVHELRGPLTGHVFKEYLLTGVHGAALKRLVDLPGRLPGADRDALLRQAAWPLARVVDGRAVKGFVMRVVPQAFWGDAAAGPRLRELQYLLYKPKPMWGDIAPPDAEGRLRVARNTVGLFRLLHDRGLTVGDVSMKNLLWSPAGEVFLLDCDGARELGERPVLPQTHTPDWNDPLEPPTGPELDTDRYKLALLVARVLTRTSALRPGDEMRCVPGLPDRVVTETAARFAEAGRARGLRPDAAQWARALDDRGVVKLAPLPPVRRPPRLPKAPLDGAGGGGRPTIKLRPPEN</sequence>
<accession>A0ABR9K419</accession>
<evidence type="ECO:0000256" key="1">
    <source>
        <dbReference type="SAM" id="MobiDB-lite"/>
    </source>
</evidence>
<evidence type="ECO:0000313" key="3">
    <source>
        <dbReference type="Proteomes" id="UP000627838"/>
    </source>
</evidence>
<reference evidence="2 3" key="1">
    <citation type="submission" date="2020-10" db="EMBL/GenBank/DDBJ databases">
        <title>Sequencing the genomes of 1000 actinobacteria strains.</title>
        <authorList>
            <person name="Klenk H.-P."/>
        </authorList>
    </citation>
    <scope>NUCLEOTIDE SEQUENCE [LARGE SCALE GENOMIC DNA]</scope>
    <source>
        <strain evidence="2 3">DSM 46744</strain>
    </source>
</reference>
<name>A0ABR9K419_9ACTN</name>